<evidence type="ECO:0000256" key="3">
    <source>
        <dbReference type="ARBA" id="ARBA00022679"/>
    </source>
</evidence>
<evidence type="ECO:0000256" key="7">
    <source>
        <dbReference type="ARBA" id="ARBA00047989"/>
    </source>
</evidence>
<dbReference type="Proteomes" id="UP000194450">
    <property type="component" value="Unassembled WGS sequence"/>
</dbReference>
<keyword evidence="6" id="KW-0862">Zinc</keyword>
<evidence type="ECO:0000256" key="5">
    <source>
        <dbReference type="ARBA" id="ARBA00022801"/>
    </source>
</evidence>
<dbReference type="Gene3D" id="3.60.140.10">
    <property type="entry name" value="CNF1/YfiH-like putative cysteine hydrolases"/>
    <property type="match status" value="1"/>
</dbReference>
<dbReference type="AlphaFoldDB" id="A0A1Y6G2L2"/>
<comment type="catalytic activity">
    <reaction evidence="9">
        <text>S-methyl-5'-thioadenosine + phosphate = 5-(methylsulfanyl)-alpha-D-ribose 1-phosphate + adenine</text>
        <dbReference type="Rhea" id="RHEA:11852"/>
        <dbReference type="ChEBI" id="CHEBI:16708"/>
        <dbReference type="ChEBI" id="CHEBI:17509"/>
        <dbReference type="ChEBI" id="CHEBI:43474"/>
        <dbReference type="ChEBI" id="CHEBI:58533"/>
        <dbReference type="EC" id="2.4.2.28"/>
    </reaction>
    <physiologicalReaction direction="left-to-right" evidence="9">
        <dbReference type="Rhea" id="RHEA:11853"/>
    </physiologicalReaction>
</comment>
<name>A0A1Y6G2L2_9GAMM</name>
<dbReference type="RefSeq" id="WP_086435450.1">
    <property type="nucleotide sequence ID" value="NZ_FXWH01000003.1"/>
</dbReference>
<evidence type="ECO:0000256" key="6">
    <source>
        <dbReference type="ARBA" id="ARBA00022833"/>
    </source>
</evidence>
<evidence type="ECO:0000256" key="9">
    <source>
        <dbReference type="ARBA" id="ARBA00049893"/>
    </source>
</evidence>
<accession>A0A1Y6G2L2</accession>
<evidence type="ECO:0000313" key="11">
    <source>
        <dbReference type="EMBL" id="SMQ80572.1"/>
    </source>
</evidence>
<dbReference type="PANTHER" id="PTHR30616">
    <property type="entry name" value="UNCHARACTERIZED PROTEIN YFIH"/>
    <property type="match status" value="1"/>
</dbReference>
<evidence type="ECO:0000256" key="2">
    <source>
        <dbReference type="ARBA" id="ARBA00007353"/>
    </source>
</evidence>
<dbReference type="Pfam" id="PF02578">
    <property type="entry name" value="Cu-oxidase_4"/>
    <property type="match status" value="1"/>
</dbReference>
<evidence type="ECO:0000256" key="1">
    <source>
        <dbReference type="ARBA" id="ARBA00000553"/>
    </source>
</evidence>
<comment type="similarity">
    <text evidence="2 10">Belongs to the purine nucleoside phosphorylase YfiH/LACC1 family.</text>
</comment>
<sequence>MIKVTGVFPDTIQAVVTTADGVGNLAAHVGDDPAQVVLRRRQLQRQLNLAKSPQWLQQVHGTDVIEHRHGDKAQRLTRQQRVADACWTSGLGTSCAVLTADCLPVLFASQNGSHVAAAHAGWRGLLAGVLQNTVTAVPVPASELIAWIGPAISQPHFQVGDEVRQAFVNANPAFADFFLADNLLADNSPVASKLAHESPQRWLCDLAAIAEAVLVSAGVGKVVQSGWCSFADSQRWYSYRRQPACGRMASLIWRHH</sequence>
<dbReference type="CDD" id="cd16833">
    <property type="entry name" value="YfiH"/>
    <property type="match status" value="1"/>
</dbReference>
<dbReference type="OrthoDB" id="4279at2"/>
<dbReference type="InterPro" id="IPR011324">
    <property type="entry name" value="Cytotoxic_necrot_fac-like_cat"/>
</dbReference>
<proteinExistence type="inferred from homology"/>
<keyword evidence="12" id="KW-1185">Reference proteome</keyword>
<keyword evidence="5" id="KW-0378">Hydrolase</keyword>
<evidence type="ECO:0000256" key="10">
    <source>
        <dbReference type="RuleBase" id="RU361274"/>
    </source>
</evidence>
<dbReference type="InterPro" id="IPR038371">
    <property type="entry name" value="Cu_polyphenol_OxRdtase_sf"/>
</dbReference>
<dbReference type="NCBIfam" id="TIGR00726">
    <property type="entry name" value="peptidoglycan editing factor PgeF"/>
    <property type="match status" value="1"/>
</dbReference>
<dbReference type="GO" id="GO:0017061">
    <property type="term" value="F:S-methyl-5-thioadenosine phosphorylase activity"/>
    <property type="evidence" value="ECO:0007669"/>
    <property type="project" value="UniProtKB-EC"/>
</dbReference>
<dbReference type="GO" id="GO:0016787">
    <property type="term" value="F:hydrolase activity"/>
    <property type="evidence" value="ECO:0007669"/>
    <property type="project" value="UniProtKB-KW"/>
</dbReference>
<organism evidence="11 12">
    <name type="scientific">Pseudidiomarina planktonica</name>
    <dbReference type="NCBI Taxonomy" id="1323738"/>
    <lineage>
        <taxon>Bacteria</taxon>
        <taxon>Pseudomonadati</taxon>
        <taxon>Pseudomonadota</taxon>
        <taxon>Gammaproteobacteria</taxon>
        <taxon>Alteromonadales</taxon>
        <taxon>Idiomarinaceae</taxon>
        <taxon>Pseudidiomarina</taxon>
    </lineage>
</organism>
<reference evidence="12" key="1">
    <citation type="submission" date="2017-04" db="EMBL/GenBank/DDBJ databases">
        <authorList>
            <person name="Varghese N."/>
            <person name="Submissions S."/>
        </authorList>
    </citation>
    <scope>NUCLEOTIDE SEQUENCE [LARGE SCALE GENOMIC DNA]</scope>
</reference>
<dbReference type="GO" id="GO:0005507">
    <property type="term" value="F:copper ion binding"/>
    <property type="evidence" value="ECO:0007669"/>
    <property type="project" value="TreeGrafter"/>
</dbReference>
<evidence type="ECO:0000313" key="12">
    <source>
        <dbReference type="Proteomes" id="UP000194450"/>
    </source>
</evidence>
<evidence type="ECO:0000256" key="4">
    <source>
        <dbReference type="ARBA" id="ARBA00022723"/>
    </source>
</evidence>
<dbReference type="PANTHER" id="PTHR30616:SF2">
    <property type="entry name" value="PURINE NUCLEOSIDE PHOSPHORYLASE LACC1"/>
    <property type="match status" value="1"/>
</dbReference>
<gene>
    <name evidence="11" type="ORF">SAMN06297229_2327</name>
</gene>
<dbReference type="SUPFAM" id="SSF64438">
    <property type="entry name" value="CNF1/YfiH-like putative cysteine hydrolases"/>
    <property type="match status" value="1"/>
</dbReference>
<keyword evidence="4" id="KW-0479">Metal-binding</keyword>
<comment type="catalytic activity">
    <reaction evidence="8">
        <text>adenosine + phosphate = alpha-D-ribose 1-phosphate + adenine</text>
        <dbReference type="Rhea" id="RHEA:27642"/>
        <dbReference type="ChEBI" id="CHEBI:16335"/>
        <dbReference type="ChEBI" id="CHEBI:16708"/>
        <dbReference type="ChEBI" id="CHEBI:43474"/>
        <dbReference type="ChEBI" id="CHEBI:57720"/>
        <dbReference type="EC" id="2.4.2.1"/>
    </reaction>
    <physiologicalReaction direction="left-to-right" evidence="8">
        <dbReference type="Rhea" id="RHEA:27643"/>
    </physiologicalReaction>
</comment>
<dbReference type="InterPro" id="IPR003730">
    <property type="entry name" value="Cu_polyphenol_OxRdtase"/>
</dbReference>
<comment type="catalytic activity">
    <reaction evidence="1">
        <text>inosine + phosphate = alpha-D-ribose 1-phosphate + hypoxanthine</text>
        <dbReference type="Rhea" id="RHEA:27646"/>
        <dbReference type="ChEBI" id="CHEBI:17368"/>
        <dbReference type="ChEBI" id="CHEBI:17596"/>
        <dbReference type="ChEBI" id="CHEBI:43474"/>
        <dbReference type="ChEBI" id="CHEBI:57720"/>
        <dbReference type="EC" id="2.4.2.1"/>
    </reaction>
    <physiologicalReaction direction="left-to-right" evidence="1">
        <dbReference type="Rhea" id="RHEA:27647"/>
    </physiologicalReaction>
</comment>
<comment type="catalytic activity">
    <reaction evidence="7">
        <text>adenosine + H2O + H(+) = inosine + NH4(+)</text>
        <dbReference type="Rhea" id="RHEA:24408"/>
        <dbReference type="ChEBI" id="CHEBI:15377"/>
        <dbReference type="ChEBI" id="CHEBI:15378"/>
        <dbReference type="ChEBI" id="CHEBI:16335"/>
        <dbReference type="ChEBI" id="CHEBI:17596"/>
        <dbReference type="ChEBI" id="CHEBI:28938"/>
        <dbReference type="EC" id="3.5.4.4"/>
    </reaction>
    <physiologicalReaction direction="left-to-right" evidence="7">
        <dbReference type="Rhea" id="RHEA:24409"/>
    </physiologicalReaction>
</comment>
<protein>
    <recommendedName>
        <fullName evidence="10">Purine nucleoside phosphorylase</fullName>
    </recommendedName>
</protein>
<keyword evidence="3" id="KW-0808">Transferase</keyword>
<dbReference type="EMBL" id="FXWH01000003">
    <property type="protein sequence ID" value="SMQ80572.1"/>
    <property type="molecule type" value="Genomic_DNA"/>
</dbReference>
<evidence type="ECO:0000256" key="8">
    <source>
        <dbReference type="ARBA" id="ARBA00048968"/>
    </source>
</evidence>